<dbReference type="GO" id="GO:0004373">
    <property type="term" value="F:alpha-1,4-glucan glucosyltransferase (UDP-glucose donor) activity"/>
    <property type="evidence" value="ECO:0007669"/>
    <property type="project" value="InterPro"/>
</dbReference>
<evidence type="ECO:0000313" key="11">
    <source>
        <dbReference type="EMBL" id="HIW94034.1"/>
    </source>
</evidence>
<dbReference type="HAMAP" id="MF_00484">
    <property type="entry name" value="Glycogen_synth"/>
    <property type="match status" value="1"/>
</dbReference>
<feature type="region of interest" description="Disordered" evidence="8">
    <location>
        <begin position="506"/>
        <end position="641"/>
    </location>
</feature>
<feature type="compositionally biased region" description="Basic residues" evidence="8">
    <location>
        <begin position="534"/>
        <end position="550"/>
    </location>
</feature>
<dbReference type="CDD" id="cd03791">
    <property type="entry name" value="GT5_Glycogen_synthase_DULL1-like"/>
    <property type="match status" value="1"/>
</dbReference>
<feature type="domain" description="Glycosyl transferase family 1" evidence="9">
    <location>
        <begin position="289"/>
        <end position="437"/>
    </location>
</feature>
<feature type="domain" description="Starch synthase catalytic" evidence="10">
    <location>
        <begin position="2"/>
        <end position="236"/>
    </location>
</feature>
<dbReference type="GO" id="GO:0009011">
    <property type="term" value="F:alpha-1,4-glucan glucosyltransferase (ADP-glucose donor) activity"/>
    <property type="evidence" value="ECO:0007669"/>
    <property type="project" value="UniProtKB-UniRule"/>
</dbReference>
<evidence type="ECO:0000256" key="8">
    <source>
        <dbReference type="SAM" id="MobiDB-lite"/>
    </source>
</evidence>
<evidence type="ECO:0000259" key="9">
    <source>
        <dbReference type="Pfam" id="PF00534"/>
    </source>
</evidence>
<feature type="compositionally biased region" description="Basic and acidic residues" evidence="8">
    <location>
        <begin position="515"/>
        <end position="529"/>
    </location>
</feature>
<proteinExistence type="inferred from homology"/>
<dbReference type="Pfam" id="PF00534">
    <property type="entry name" value="Glycos_transf_1"/>
    <property type="match status" value="1"/>
</dbReference>
<accession>A0A9D1UN49</accession>
<feature type="compositionally biased region" description="Basic residues" evidence="8">
    <location>
        <begin position="625"/>
        <end position="641"/>
    </location>
</feature>
<evidence type="ECO:0000256" key="4">
    <source>
        <dbReference type="ARBA" id="ARBA00022676"/>
    </source>
</evidence>
<gene>
    <name evidence="7 11" type="primary">glgA</name>
    <name evidence="11" type="ORF">H9868_05785</name>
</gene>
<dbReference type="SUPFAM" id="SSF53756">
    <property type="entry name" value="UDP-Glycosyltransferase/glycogen phosphorylase"/>
    <property type="match status" value="1"/>
</dbReference>
<reference evidence="11" key="2">
    <citation type="submission" date="2021-04" db="EMBL/GenBank/DDBJ databases">
        <authorList>
            <person name="Gilroy R."/>
        </authorList>
    </citation>
    <scope>NUCLEOTIDE SEQUENCE</scope>
    <source>
        <strain evidence="11">ChiGjej6B6-1540</strain>
    </source>
</reference>
<keyword evidence="6 7" id="KW-0320">Glycogen biosynthesis</keyword>
<feature type="binding site" evidence="7">
    <location>
        <position position="15"/>
    </location>
    <ligand>
        <name>ADP-alpha-D-glucose</name>
        <dbReference type="ChEBI" id="CHEBI:57498"/>
    </ligand>
</feature>
<sequence>MNILFAASEVAPFIKTGGLADVAGSLPQALAACGHDVRVILPLYEGIGQEWRSQMTYLFNFHVRLAWRSPYCGIFELKRDNVTYYFVDNEYYFKRSSIYGHYDDGERFAFFSRAIIETPGHLNWHPEVLHCNDWQTALVPIYLLEERHRVPQLYNTKSVYTIHNIEYQGRYGKQTLEDLFGLNAGYFNEHMLRYHGDVNLMKGAIYAADYVTTVSPTYAEELQYPFYAHGLEGVISDNRHKLRGILNGIDTGLYDPAHDQGLTQNFSVDDLSGKAACKAALQRAVGLREDPNVPIIACISRLVKHKGFELVTSAIHDIMATNAQMVVLGTGDWNFEEAFRQAQAQYPGRFSANIMYSGSLSTAIYGGADLFLMPSISEPCGLSQIIAMRYGTLPVVRETGGLRDTVRPCGVDNATGFTFADINAHDMVWVIREAVNLYHNDKYTWNALQRAGMTADFSWRSSAEEYLQVYNWITGLDMHPYGMGLGPFEDAAPVEETPVVESADAVEQPVASVPEEVKEEPAPVEEKPAPAKKTTTRKTAAKKSTTRKTKAKAEAAAPVEEAKAEPAAPVEEVKAEPVAPAVEEVKAESVAPVEEVKAEPAAPVEEVKAEPAAPAVEKPAPAKKTTTRKTTARKTSTRRKK</sequence>
<dbReference type="InterPro" id="IPR011835">
    <property type="entry name" value="GS/SS"/>
</dbReference>
<dbReference type="Proteomes" id="UP000824192">
    <property type="component" value="Unassembled WGS sequence"/>
</dbReference>
<reference evidence="11" key="1">
    <citation type="journal article" date="2021" name="PeerJ">
        <title>Extensive microbial diversity within the chicken gut microbiome revealed by metagenomics and culture.</title>
        <authorList>
            <person name="Gilroy R."/>
            <person name="Ravi A."/>
            <person name="Getino M."/>
            <person name="Pursley I."/>
            <person name="Horton D.L."/>
            <person name="Alikhan N.F."/>
            <person name="Baker D."/>
            <person name="Gharbi K."/>
            <person name="Hall N."/>
            <person name="Watson M."/>
            <person name="Adriaenssens E.M."/>
            <person name="Foster-Nyarko E."/>
            <person name="Jarju S."/>
            <person name="Secka A."/>
            <person name="Antonio M."/>
            <person name="Oren A."/>
            <person name="Chaudhuri R.R."/>
            <person name="La Ragione R."/>
            <person name="Hildebrand F."/>
            <person name="Pallen M.J."/>
        </authorList>
    </citation>
    <scope>NUCLEOTIDE SEQUENCE</scope>
    <source>
        <strain evidence="11">ChiGjej6B6-1540</strain>
    </source>
</reference>
<comment type="catalytic activity">
    <reaction evidence="1 7">
        <text>[(1-&gt;4)-alpha-D-glucosyl](n) + ADP-alpha-D-glucose = [(1-&gt;4)-alpha-D-glucosyl](n+1) + ADP + H(+)</text>
        <dbReference type="Rhea" id="RHEA:18189"/>
        <dbReference type="Rhea" id="RHEA-COMP:9584"/>
        <dbReference type="Rhea" id="RHEA-COMP:9587"/>
        <dbReference type="ChEBI" id="CHEBI:15378"/>
        <dbReference type="ChEBI" id="CHEBI:15444"/>
        <dbReference type="ChEBI" id="CHEBI:57498"/>
        <dbReference type="ChEBI" id="CHEBI:456216"/>
        <dbReference type="EC" id="2.4.1.21"/>
    </reaction>
</comment>
<dbReference type="AlphaFoldDB" id="A0A9D1UN49"/>
<dbReference type="Gene3D" id="3.40.50.2000">
    <property type="entry name" value="Glycogen Phosphorylase B"/>
    <property type="match status" value="2"/>
</dbReference>
<dbReference type="NCBIfam" id="NF001898">
    <property type="entry name" value="PRK00654.1-1"/>
    <property type="match status" value="1"/>
</dbReference>
<keyword evidence="4 7" id="KW-0328">Glycosyltransferase</keyword>
<evidence type="ECO:0000313" key="12">
    <source>
        <dbReference type="Proteomes" id="UP000824192"/>
    </source>
</evidence>
<comment type="function">
    <text evidence="2 7">Synthesizes alpha-1,4-glucan chains using ADP-glucose.</text>
</comment>
<comment type="caution">
    <text evidence="11">The sequence shown here is derived from an EMBL/GenBank/DDBJ whole genome shotgun (WGS) entry which is preliminary data.</text>
</comment>
<comment type="similarity">
    <text evidence="3 7">Belongs to the glycosyltransferase 1 family. Bacterial/plant glycogen synthase subfamily.</text>
</comment>
<dbReference type="InterPro" id="IPR001296">
    <property type="entry name" value="Glyco_trans_1"/>
</dbReference>
<organism evidence="11 12">
    <name type="scientific">Candidatus Flavonifractor merdipullorum</name>
    <dbReference type="NCBI Taxonomy" id="2838590"/>
    <lineage>
        <taxon>Bacteria</taxon>
        <taxon>Bacillati</taxon>
        <taxon>Bacillota</taxon>
        <taxon>Clostridia</taxon>
        <taxon>Eubacteriales</taxon>
        <taxon>Oscillospiraceae</taxon>
        <taxon>Flavonifractor</taxon>
    </lineage>
</organism>
<feature type="compositionally biased region" description="Low complexity" evidence="8">
    <location>
        <begin position="554"/>
        <end position="624"/>
    </location>
</feature>
<evidence type="ECO:0000256" key="7">
    <source>
        <dbReference type="HAMAP-Rule" id="MF_00484"/>
    </source>
</evidence>
<evidence type="ECO:0000256" key="3">
    <source>
        <dbReference type="ARBA" id="ARBA00010281"/>
    </source>
</evidence>
<protein>
    <recommendedName>
        <fullName evidence="7">Glycogen synthase</fullName>
        <ecNumber evidence="7">2.4.1.21</ecNumber>
    </recommendedName>
    <alternativeName>
        <fullName evidence="7">Starch [bacterial glycogen] synthase</fullName>
    </alternativeName>
</protein>
<name>A0A9D1UN49_9FIRM</name>
<evidence type="ECO:0000256" key="5">
    <source>
        <dbReference type="ARBA" id="ARBA00022679"/>
    </source>
</evidence>
<dbReference type="GO" id="GO:0005978">
    <property type="term" value="P:glycogen biosynthetic process"/>
    <property type="evidence" value="ECO:0007669"/>
    <property type="project" value="UniProtKB-UniRule"/>
</dbReference>
<dbReference type="PANTHER" id="PTHR45825">
    <property type="entry name" value="GRANULE-BOUND STARCH SYNTHASE 1, CHLOROPLASTIC/AMYLOPLASTIC"/>
    <property type="match status" value="1"/>
</dbReference>
<dbReference type="EMBL" id="DXGA01000117">
    <property type="protein sequence ID" value="HIW94034.1"/>
    <property type="molecule type" value="Genomic_DNA"/>
</dbReference>
<evidence type="ECO:0000256" key="1">
    <source>
        <dbReference type="ARBA" id="ARBA00001478"/>
    </source>
</evidence>
<dbReference type="EC" id="2.4.1.21" evidence="7"/>
<evidence type="ECO:0000256" key="2">
    <source>
        <dbReference type="ARBA" id="ARBA00002764"/>
    </source>
</evidence>
<evidence type="ECO:0000259" key="10">
    <source>
        <dbReference type="Pfam" id="PF08323"/>
    </source>
</evidence>
<dbReference type="Pfam" id="PF08323">
    <property type="entry name" value="Glyco_transf_5"/>
    <property type="match status" value="1"/>
</dbReference>
<dbReference type="PANTHER" id="PTHR45825:SF11">
    <property type="entry name" value="ALPHA AMYLASE DOMAIN-CONTAINING PROTEIN"/>
    <property type="match status" value="1"/>
</dbReference>
<keyword evidence="5 7" id="KW-0808">Transferase</keyword>
<dbReference type="InterPro" id="IPR013534">
    <property type="entry name" value="Starch_synth_cat_dom"/>
</dbReference>
<comment type="pathway">
    <text evidence="7">Glycan biosynthesis; glycogen biosynthesis.</text>
</comment>
<evidence type="ECO:0000256" key="6">
    <source>
        <dbReference type="ARBA" id="ARBA00023056"/>
    </source>
</evidence>
<dbReference type="NCBIfam" id="TIGR02095">
    <property type="entry name" value="glgA"/>
    <property type="match status" value="1"/>
</dbReference>